<reference evidence="2" key="1">
    <citation type="journal article" date="2019" name="Int. J. Syst. Evol. Microbiol.">
        <title>The Global Catalogue of Microorganisms (GCM) 10K type strain sequencing project: providing services to taxonomists for standard genome sequencing and annotation.</title>
        <authorList>
            <consortium name="The Broad Institute Genomics Platform"/>
            <consortium name="The Broad Institute Genome Sequencing Center for Infectious Disease"/>
            <person name="Wu L."/>
            <person name="Ma J."/>
        </authorList>
    </citation>
    <scope>NUCLEOTIDE SEQUENCE [LARGE SCALE GENOMIC DNA]</scope>
    <source>
        <strain evidence="2">NBRC 110140</strain>
    </source>
</reference>
<dbReference type="InterPro" id="IPR015946">
    <property type="entry name" value="KH_dom-like_a/b"/>
</dbReference>
<proteinExistence type="predicted"/>
<dbReference type="InterPro" id="IPR036102">
    <property type="entry name" value="OsmC/Ohrsf"/>
</dbReference>
<organism evidence="1 2">
    <name type="scientific">Amylibacter marinus</name>
    <dbReference type="NCBI Taxonomy" id="1475483"/>
    <lineage>
        <taxon>Bacteria</taxon>
        <taxon>Pseudomonadati</taxon>
        <taxon>Pseudomonadota</taxon>
        <taxon>Alphaproteobacteria</taxon>
        <taxon>Rhodobacterales</taxon>
        <taxon>Paracoccaceae</taxon>
        <taxon>Amylibacter</taxon>
    </lineage>
</organism>
<dbReference type="Gene3D" id="3.30.300.20">
    <property type="match status" value="1"/>
</dbReference>
<dbReference type="InterPro" id="IPR003718">
    <property type="entry name" value="OsmC/Ohr_fam"/>
</dbReference>
<evidence type="ECO:0000313" key="2">
    <source>
        <dbReference type="Proteomes" id="UP001156694"/>
    </source>
</evidence>
<dbReference type="RefSeq" id="WP_284377462.1">
    <property type="nucleotide sequence ID" value="NZ_BSNN01000004.1"/>
</dbReference>
<gene>
    <name evidence="1" type="ORF">GCM10007939_15340</name>
</gene>
<dbReference type="PANTHER" id="PTHR42830:SF2">
    <property type="entry name" value="OSMC_OHR FAMILY PROTEIN"/>
    <property type="match status" value="1"/>
</dbReference>
<evidence type="ECO:0000313" key="1">
    <source>
        <dbReference type="EMBL" id="GLQ35251.1"/>
    </source>
</evidence>
<dbReference type="Pfam" id="PF02566">
    <property type="entry name" value="OsmC"/>
    <property type="match status" value="1"/>
</dbReference>
<dbReference type="Proteomes" id="UP001156694">
    <property type="component" value="Unassembled WGS sequence"/>
</dbReference>
<dbReference type="EMBL" id="BSNN01000004">
    <property type="protein sequence ID" value="GLQ35251.1"/>
    <property type="molecule type" value="Genomic_DNA"/>
</dbReference>
<dbReference type="PANTHER" id="PTHR42830">
    <property type="entry name" value="OSMOTICALLY INDUCIBLE FAMILY PROTEIN"/>
    <property type="match status" value="1"/>
</dbReference>
<protein>
    <submittedName>
        <fullName evidence="1">Peroxiredoxin</fullName>
    </submittedName>
</protein>
<dbReference type="InterPro" id="IPR052707">
    <property type="entry name" value="OsmC_Ohr_Peroxiredoxin"/>
</dbReference>
<name>A0ABQ5VV02_9RHOB</name>
<comment type="caution">
    <text evidence="1">The sequence shown here is derived from an EMBL/GenBank/DDBJ whole genome shotgun (WGS) entry which is preliminary data.</text>
</comment>
<accession>A0ABQ5VV02</accession>
<dbReference type="SUPFAM" id="SSF82784">
    <property type="entry name" value="OsmC-like"/>
    <property type="match status" value="1"/>
</dbReference>
<sequence length="158" mass="17377">MSKTHSYQIKLEWVGNRGTGTKTYRGYGRDHIISAEGKPDILGSADPAFLGTPSRWNPEEALLASVAACHKLWYLHLCFDAGVNVLSYVDNPTAEMRENPDGSGEFTHVMLRPEVQIDAGSDVEMATKLHGGVGDLCFIARSVKFPIHHSPVVTQRLN</sequence>
<keyword evidence="2" id="KW-1185">Reference proteome</keyword>